<dbReference type="GO" id="GO:0005524">
    <property type="term" value="F:ATP binding"/>
    <property type="evidence" value="ECO:0007669"/>
    <property type="project" value="UniProtKB-UniRule"/>
</dbReference>
<comment type="catalytic activity">
    <reaction evidence="12">
        <text>D-mannose + ATP = D-mannose 6-phosphate + ADP + H(+)</text>
        <dbReference type="Rhea" id="RHEA:11028"/>
        <dbReference type="ChEBI" id="CHEBI:4208"/>
        <dbReference type="ChEBI" id="CHEBI:15378"/>
        <dbReference type="ChEBI" id="CHEBI:30616"/>
        <dbReference type="ChEBI" id="CHEBI:58735"/>
        <dbReference type="ChEBI" id="CHEBI:456216"/>
        <dbReference type="EC" id="2.7.1.1"/>
    </reaction>
    <physiologicalReaction direction="left-to-right" evidence="12">
        <dbReference type="Rhea" id="RHEA:11029"/>
    </physiologicalReaction>
</comment>
<dbReference type="InterPro" id="IPR019807">
    <property type="entry name" value="Hexokinase_BS"/>
</dbReference>
<comment type="pathway">
    <text evidence="1">Carbohydrate degradation; glycolysis; D-glyceraldehyde 3-phosphate and glycerone phosphate from D-glucose: step 1/4.</text>
</comment>
<evidence type="ECO:0000256" key="12">
    <source>
        <dbReference type="ARBA" id="ARBA00050361"/>
    </source>
</evidence>
<dbReference type="SUPFAM" id="SSF53067">
    <property type="entry name" value="Actin-like ATPase domain"/>
    <property type="match status" value="2"/>
</dbReference>
<dbReference type="PROSITE" id="PS51748">
    <property type="entry name" value="HEXOKINASE_2"/>
    <property type="match status" value="1"/>
</dbReference>
<evidence type="ECO:0000313" key="18">
    <source>
        <dbReference type="EnsemblMetazoa" id="MDOA008245-PA"/>
    </source>
</evidence>
<evidence type="ECO:0000256" key="13">
    <source>
        <dbReference type="ARBA" id="ARBA00059457"/>
    </source>
</evidence>
<evidence type="ECO:0000256" key="8">
    <source>
        <dbReference type="ARBA" id="ARBA00023152"/>
    </source>
</evidence>
<evidence type="ECO:0000256" key="6">
    <source>
        <dbReference type="ARBA" id="ARBA00022777"/>
    </source>
</evidence>
<evidence type="ECO:0000256" key="14">
    <source>
        <dbReference type="RuleBase" id="RU362007"/>
    </source>
</evidence>
<dbReference type="GO" id="GO:0019158">
    <property type="term" value="F:mannokinase activity"/>
    <property type="evidence" value="ECO:0007669"/>
    <property type="project" value="RHEA"/>
</dbReference>
<comment type="function">
    <text evidence="13">Catalyzes the phosphorylation of various hexoses to hexose 6-phosphate.</text>
</comment>
<keyword evidence="4 14" id="KW-0808">Transferase</keyword>
<dbReference type="Gene3D" id="3.30.420.40">
    <property type="match status" value="1"/>
</dbReference>
<evidence type="ECO:0000256" key="11">
    <source>
        <dbReference type="ARBA" id="ARBA00048160"/>
    </source>
</evidence>
<evidence type="ECO:0000256" key="7">
    <source>
        <dbReference type="ARBA" id="ARBA00022840"/>
    </source>
</evidence>
<reference evidence="18" key="1">
    <citation type="submission" date="2020-05" db="UniProtKB">
        <authorList>
            <consortium name="EnsemblMetazoa"/>
        </authorList>
    </citation>
    <scope>IDENTIFICATION</scope>
    <source>
        <strain evidence="18">Aabys</strain>
    </source>
</reference>
<dbReference type="InterPro" id="IPR022672">
    <property type="entry name" value="Hexokinase_N"/>
</dbReference>
<dbReference type="STRING" id="7370.A0A1I8MTB8"/>
<dbReference type="eggNOG" id="KOG1369">
    <property type="taxonomic scope" value="Eukaryota"/>
</dbReference>
<dbReference type="GO" id="GO:0008865">
    <property type="term" value="F:fructokinase activity"/>
    <property type="evidence" value="ECO:0007669"/>
    <property type="project" value="TreeGrafter"/>
</dbReference>
<dbReference type="GO" id="GO:0006006">
    <property type="term" value="P:glucose metabolic process"/>
    <property type="evidence" value="ECO:0007669"/>
    <property type="project" value="TreeGrafter"/>
</dbReference>
<dbReference type="PRINTS" id="PR00475">
    <property type="entry name" value="HEXOKINASE"/>
</dbReference>
<dbReference type="UniPathway" id="UPA00109">
    <property type="reaction ID" value="UER00180"/>
</dbReference>
<comment type="catalytic activity">
    <reaction evidence="10">
        <text>D-fructose + ATP = D-fructose 6-phosphate + ADP + H(+)</text>
        <dbReference type="Rhea" id="RHEA:16125"/>
        <dbReference type="ChEBI" id="CHEBI:15378"/>
        <dbReference type="ChEBI" id="CHEBI:30616"/>
        <dbReference type="ChEBI" id="CHEBI:37721"/>
        <dbReference type="ChEBI" id="CHEBI:61527"/>
        <dbReference type="ChEBI" id="CHEBI:456216"/>
        <dbReference type="EC" id="2.7.1.1"/>
    </reaction>
    <physiologicalReaction direction="left-to-right" evidence="10">
        <dbReference type="Rhea" id="RHEA:16126"/>
    </physiologicalReaction>
</comment>
<evidence type="ECO:0000256" key="3">
    <source>
        <dbReference type="ARBA" id="ARBA00009225"/>
    </source>
</evidence>
<evidence type="ECO:0000259" key="16">
    <source>
        <dbReference type="Pfam" id="PF00349"/>
    </source>
</evidence>
<evidence type="ECO:0000256" key="2">
    <source>
        <dbReference type="ARBA" id="ARBA00005028"/>
    </source>
</evidence>
<evidence type="ECO:0000256" key="15">
    <source>
        <dbReference type="SAM" id="MobiDB-lite"/>
    </source>
</evidence>
<accession>A0A1I8MTB8</accession>
<feature type="region of interest" description="Disordered" evidence="15">
    <location>
        <begin position="77"/>
        <end position="101"/>
    </location>
</feature>
<proteinExistence type="inferred from homology"/>
<dbReference type="VEuPathDB" id="VectorBase:MDOMA2_014852"/>
<feature type="domain" description="Hexokinase C-terminal" evidence="17">
    <location>
        <begin position="350"/>
        <end position="584"/>
    </location>
</feature>
<comment type="catalytic activity">
    <reaction evidence="11">
        <text>D-glucose + ATP = D-glucose 6-phosphate + ADP + H(+)</text>
        <dbReference type="Rhea" id="RHEA:17825"/>
        <dbReference type="ChEBI" id="CHEBI:4167"/>
        <dbReference type="ChEBI" id="CHEBI:15378"/>
        <dbReference type="ChEBI" id="CHEBI:30616"/>
        <dbReference type="ChEBI" id="CHEBI:61548"/>
        <dbReference type="ChEBI" id="CHEBI:456216"/>
        <dbReference type="EC" id="2.7.1.1"/>
    </reaction>
    <physiologicalReaction direction="left-to-right" evidence="11">
        <dbReference type="Rhea" id="RHEA:17826"/>
    </physiologicalReaction>
</comment>
<keyword evidence="8 14" id="KW-0324">Glycolysis</keyword>
<gene>
    <name evidence="18" type="primary">105261744</name>
</gene>
<dbReference type="GO" id="GO:0005829">
    <property type="term" value="C:cytosol"/>
    <property type="evidence" value="ECO:0007669"/>
    <property type="project" value="TreeGrafter"/>
</dbReference>
<dbReference type="VEuPathDB" id="VectorBase:MDOA008245"/>
<evidence type="ECO:0000259" key="17">
    <source>
        <dbReference type="Pfam" id="PF03727"/>
    </source>
</evidence>
<dbReference type="GO" id="GO:0004340">
    <property type="term" value="F:glucokinase activity"/>
    <property type="evidence" value="ECO:0007669"/>
    <property type="project" value="TreeGrafter"/>
</dbReference>
<dbReference type="GO" id="GO:0001678">
    <property type="term" value="P:intracellular glucose homeostasis"/>
    <property type="evidence" value="ECO:0007669"/>
    <property type="project" value="InterPro"/>
</dbReference>
<dbReference type="InterPro" id="IPR001312">
    <property type="entry name" value="Hexokinase"/>
</dbReference>
<comment type="similarity">
    <text evidence="3 14">Belongs to the hexokinase family.</text>
</comment>
<dbReference type="FunFam" id="3.30.420.40:FF:000095">
    <property type="entry name" value="Phosphotransferase"/>
    <property type="match status" value="1"/>
</dbReference>
<dbReference type="Pfam" id="PF03727">
    <property type="entry name" value="Hexokinase_2"/>
    <property type="match status" value="1"/>
</dbReference>
<feature type="domain" description="Hexokinase N-terminal" evidence="16">
    <location>
        <begin position="149"/>
        <end position="344"/>
    </location>
</feature>
<protein>
    <recommendedName>
        <fullName evidence="14">Phosphotransferase</fullName>
        <ecNumber evidence="14">2.7.1.-</ecNumber>
    </recommendedName>
</protein>
<feature type="compositionally biased region" description="Low complexity" evidence="15">
    <location>
        <begin position="77"/>
        <end position="89"/>
    </location>
</feature>
<keyword evidence="5 14" id="KW-0547">Nucleotide-binding</keyword>
<dbReference type="AlphaFoldDB" id="A0A1I8MTB8"/>
<dbReference type="PROSITE" id="PS00378">
    <property type="entry name" value="HEXOKINASE_1"/>
    <property type="match status" value="1"/>
</dbReference>
<keyword evidence="7 14" id="KW-0067">ATP-binding</keyword>
<comment type="pathway">
    <text evidence="2">Carbohydrate metabolism; hexose metabolism.</text>
</comment>
<evidence type="ECO:0000256" key="1">
    <source>
        <dbReference type="ARBA" id="ARBA00004888"/>
    </source>
</evidence>
<dbReference type="UniPathway" id="UPA00242"/>
<dbReference type="EC" id="2.7.1.-" evidence="14"/>
<organism evidence="18">
    <name type="scientific">Musca domestica</name>
    <name type="common">House fly</name>
    <dbReference type="NCBI Taxonomy" id="7370"/>
    <lineage>
        <taxon>Eukaryota</taxon>
        <taxon>Metazoa</taxon>
        <taxon>Ecdysozoa</taxon>
        <taxon>Arthropoda</taxon>
        <taxon>Hexapoda</taxon>
        <taxon>Insecta</taxon>
        <taxon>Pterygota</taxon>
        <taxon>Neoptera</taxon>
        <taxon>Endopterygota</taxon>
        <taxon>Diptera</taxon>
        <taxon>Brachycera</taxon>
        <taxon>Muscomorpha</taxon>
        <taxon>Muscoidea</taxon>
        <taxon>Muscidae</taxon>
        <taxon>Musca</taxon>
    </lineage>
</organism>
<dbReference type="InterPro" id="IPR022673">
    <property type="entry name" value="Hexokinase_C"/>
</dbReference>
<evidence type="ECO:0000256" key="5">
    <source>
        <dbReference type="ARBA" id="ARBA00022741"/>
    </source>
</evidence>
<dbReference type="OrthoDB" id="419537at2759"/>
<dbReference type="GO" id="GO:0005536">
    <property type="term" value="F:D-glucose binding"/>
    <property type="evidence" value="ECO:0007669"/>
    <property type="project" value="InterPro"/>
</dbReference>
<evidence type="ECO:0000256" key="9">
    <source>
        <dbReference type="ARBA" id="ARBA00044613"/>
    </source>
</evidence>
<evidence type="ECO:0000256" key="4">
    <source>
        <dbReference type="ARBA" id="ARBA00022679"/>
    </source>
</evidence>
<dbReference type="GO" id="GO:0005739">
    <property type="term" value="C:mitochondrion"/>
    <property type="evidence" value="ECO:0007669"/>
    <property type="project" value="TreeGrafter"/>
</dbReference>
<dbReference type="Pfam" id="PF00349">
    <property type="entry name" value="Hexokinase_1"/>
    <property type="match status" value="1"/>
</dbReference>
<dbReference type="PANTHER" id="PTHR19443">
    <property type="entry name" value="HEXOKINASE"/>
    <property type="match status" value="1"/>
</dbReference>
<dbReference type="GO" id="GO:0006096">
    <property type="term" value="P:glycolytic process"/>
    <property type="evidence" value="ECO:0007669"/>
    <property type="project" value="UniProtKB-UniPathway"/>
</dbReference>
<dbReference type="PANTHER" id="PTHR19443:SF16">
    <property type="entry name" value="HEXOKINASE TYPE 1-RELATED"/>
    <property type="match status" value="1"/>
</dbReference>
<dbReference type="Gene3D" id="3.40.367.20">
    <property type="match status" value="1"/>
</dbReference>
<dbReference type="FunFam" id="3.40.367.20:FF:000005">
    <property type="entry name" value="Phosphotransferase"/>
    <property type="match status" value="1"/>
</dbReference>
<dbReference type="InterPro" id="IPR043129">
    <property type="entry name" value="ATPase_NBD"/>
</dbReference>
<keyword evidence="6 14" id="KW-0418">Kinase</keyword>
<evidence type="ECO:0000256" key="10">
    <source>
        <dbReference type="ARBA" id="ARBA00047905"/>
    </source>
</evidence>
<comment type="catalytic activity">
    <reaction evidence="9">
        <text>a D-hexose + ATP = a D-hexose 6-phosphate + ADP + H(+)</text>
        <dbReference type="Rhea" id="RHEA:22740"/>
        <dbReference type="ChEBI" id="CHEBI:4194"/>
        <dbReference type="ChEBI" id="CHEBI:15378"/>
        <dbReference type="ChEBI" id="CHEBI:30616"/>
        <dbReference type="ChEBI" id="CHEBI:229467"/>
        <dbReference type="ChEBI" id="CHEBI:456216"/>
        <dbReference type="EC" id="2.7.1.1"/>
    </reaction>
    <physiologicalReaction direction="left-to-right" evidence="9">
        <dbReference type="Rhea" id="RHEA:22741"/>
    </physiologicalReaction>
</comment>
<sequence>MDKELNVAMQNASINECLKTATTTDSSANGCCSKQNSAATPTSPSTNTFGARCPLPNGTVAAAAPKTNGCCCNCSATTTTKTSSPSSATIDRDETDRSSSATAAAAAAATFTLGGEGITGHKTTNPPPAAPTTTAPFANASVAEKRKMVHELCQQLILTDEQIDELTYRILHEIKRGLAKDTHAKANVKCFVTYVQDLPNGNERGKFLALDLGGTNFRVLLIHLKEDHDFQMESRIYAIPQHIMLGSGTQLFDHIAECLSNFMVEHNVKSERLPLGFTFSFPLTQLGLTKGLLVTWTKGFNCAGVVNEDVVQLLKDAIARRGDVQIDVCAILNDTTGTLMSCAWKNHNCKIGLIVGTGSNACYVERVEEAEMFDGASNGKPHVLINTEWGAFGDNGALDFVRTEFDEEVDRHSINPGKQVFEKMISGMYMGELVRLAIVKMVNAGVLFKGQDSDVLMTRGQFFTKYVSEIEADEPGTYTNCRLVLEELGLTEATDDDCANVRYICECVSRRAAHLVSSGIACLINKMNEPHVTVGVDGSVYRFHPKFHTLMVEKISQLVKPGITFDLMLSEDGSGRGAALVAAVACREDNLPKKKKE</sequence>
<dbReference type="EnsemblMetazoa" id="MDOA008245-RA">
    <property type="protein sequence ID" value="MDOA008245-PA"/>
    <property type="gene ID" value="MDOA008245"/>
</dbReference>
<dbReference type="CDD" id="cd24019">
    <property type="entry name" value="ASKHA_NBD_HK_meta"/>
    <property type="match status" value="1"/>
</dbReference>
<name>A0A1I8MTB8_MUSDO</name>